<name>A0A913Z5T5_PATMI</name>
<feature type="active site" description="Proton acceptor" evidence="3">
    <location>
        <position position="180"/>
    </location>
</feature>
<evidence type="ECO:0000256" key="5">
    <source>
        <dbReference type="RuleBase" id="RU003833"/>
    </source>
</evidence>
<dbReference type="RefSeq" id="XP_038046366.1">
    <property type="nucleotide sequence ID" value="XM_038190438.1"/>
</dbReference>
<proteinExistence type="inferred from homology"/>
<protein>
    <recommendedName>
        <fullName evidence="9">Ectonucleoside triphosphate diphosphohydrolase</fullName>
    </recommendedName>
</protein>
<evidence type="ECO:0000256" key="4">
    <source>
        <dbReference type="PIRSR" id="PIRSR600407-2"/>
    </source>
</evidence>
<dbReference type="Pfam" id="PF01150">
    <property type="entry name" value="GDA1_CD39"/>
    <property type="match status" value="1"/>
</dbReference>
<keyword evidence="8" id="KW-1185">Reference proteome</keyword>
<evidence type="ECO:0000256" key="6">
    <source>
        <dbReference type="SAM" id="Phobius"/>
    </source>
</evidence>
<dbReference type="Proteomes" id="UP000887568">
    <property type="component" value="Unplaced"/>
</dbReference>
<keyword evidence="2 5" id="KW-0378">Hydrolase</keyword>
<keyword evidence="6" id="KW-0812">Transmembrane</keyword>
<keyword evidence="6" id="KW-1133">Transmembrane helix</keyword>
<organism evidence="7 8">
    <name type="scientific">Patiria miniata</name>
    <name type="common">Bat star</name>
    <name type="synonym">Asterina miniata</name>
    <dbReference type="NCBI Taxonomy" id="46514"/>
    <lineage>
        <taxon>Eukaryota</taxon>
        <taxon>Metazoa</taxon>
        <taxon>Echinodermata</taxon>
        <taxon>Eleutherozoa</taxon>
        <taxon>Asterozoa</taxon>
        <taxon>Asteroidea</taxon>
        <taxon>Valvatacea</taxon>
        <taxon>Valvatida</taxon>
        <taxon>Asterinidae</taxon>
        <taxon>Patiria</taxon>
    </lineage>
</organism>
<keyword evidence="4" id="KW-0067">ATP-binding</keyword>
<dbReference type="InterPro" id="IPR000407">
    <property type="entry name" value="GDA1_CD39_NTPase"/>
</dbReference>
<feature type="transmembrane region" description="Helical" evidence="6">
    <location>
        <begin position="16"/>
        <end position="38"/>
    </location>
</feature>
<dbReference type="GO" id="GO:0005886">
    <property type="term" value="C:plasma membrane"/>
    <property type="evidence" value="ECO:0007669"/>
    <property type="project" value="TreeGrafter"/>
</dbReference>
<dbReference type="Gene3D" id="3.30.420.40">
    <property type="match status" value="1"/>
</dbReference>
<dbReference type="GO" id="GO:0017111">
    <property type="term" value="F:ribonucleoside triphosphate phosphatase activity"/>
    <property type="evidence" value="ECO:0007669"/>
    <property type="project" value="TreeGrafter"/>
</dbReference>
<dbReference type="AlphaFoldDB" id="A0A913Z5T5"/>
<dbReference type="GO" id="GO:0005524">
    <property type="term" value="F:ATP binding"/>
    <property type="evidence" value="ECO:0007669"/>
    <property type="project" value="UniProtKB-KW"/>
</dbReference>
<evidence type="ECO:0000256" key="2">
    <source>
        <dbReference type="ARBA" id="ARBA00022801"/>
    </source>
</evidence>
<keyword evidence="6" id="KW-0472">Membrane</keyword>
<dbReference type="PANTHER" id="PTHR11782:SF83">
    <property type="entry name" value="GUANOSINE-DIPHOSPHATASE"/>
    <property type="match status" value="1"/>
</dbReference>
<evidence type="ECO:0000313" key="8">
    <source>
        <dbReference type="Proteomes" id="UP000887568"/>
    </source>
</evidence>
<evidence type="ECO:0008006" key="9">
    <source>
        <dbReference type="Google" id="ProtNLM"/>
    </source>
</evidence>
<dbReference type="OMA" id="CAVSNFV"/>
<dbReference type="GO" id="GO:0045134">
    <property type="term" value="F:UDP phosphatase activity"/>
    <property type="evidence" value="ECO:0007669"/>
    <property type="project" value="TreeGrafter"/>
</dbReference>
<feature type="transmembrane region" description="Helical" evidence="6">
    <location>
        <begin position="501"/>
        <end position="522"/>
    </location>
</feature>
<sequence>MPDPNKTRIVGSNKSTLLIGLGLILAVIFLIGIIVVSVEYSKWDCGEDGYGLVFDAGSSHSSMAVYQWPGDTVNGTGVLSEAAFYDECGELGISSYADNPTELQPGLKKCLDSATDVVPAISVEDTPVYLAATAGMRLLHETDPDKSDTVFAAVRETLRESPFSFEDEEKQANILSGEREGYSSWITANYLDQHLGVTPVLDSIAEALWGTPIPRRPTLGALDLGGASTQITFVPKDPSTVPDEYKAKLRLYGTDYELYTYSFLCYGANEARRRLEANLIKESNFSSPTENPCAARNHTYTVDGEYLWKAPCSTGPQALAGWGSEVTPAPDARDKRDTMDTMEYEIKGTGDGAKCQEETSKLFDVDAPCPKPPCSFNGIHSPEPYGSYKALSAYAYTMEGIGGSVDASKSDLLAARDAYCAKTYEELEALPDKMKYKITYCFQATYVAALLDAYGFEDSNWKLEFNTKISGVTLGWALGYMLDLTNRIPVEASCIGLSPGVFGALLVIFIICLLVGVVMVVLGCREKKTRKADGKGASI</sequence>
<evidence type="ECO:0000256" key="1">
    <source>
        <dbReference type="ARBA" id="ARBA00009283"/>
    </source>
</evidence>
<reference evidence="7" key="1">
    <citation type="submission" date="2022-11" db="UniProtKB">
        <authorList>
            <consortium name="EnsemblMetazoa"/>
        </authorList>
    </citation>
    <scope>IDENTIFICATION</scope>
</reference>
<comment type="similarity">
    <text evidence="1 5">Belongs to the GDA1/CD39 NTPase family.</text>
</comment>
<dbReference type="OrthoDB" id="6372431at2759"/>
<dbReference type="GO" id="GO:0004382">
    <property type="term" value="F:GDP phosphatase activity"/>
    <property type="evidence" value="ECO:0007669"/>
    <property type="project" value="TreeGrafter"/>
</dbReference>
<feature type="binding site" evidence="4">
    <location>
        <begin position="226"/>
        <end position="230"/>
    </location>
    <ligand>
        <name>ATP</name>
        <dbReference type="ChEBI" id="CHEBI:30616"/>
    </ligand>
</feature>
<dbReference type="CDD" id="cd24044">
    <property type="entry name" value="ASKHA_NBD_NTPDase1-like"/>
    <property type="match status" value="1"/>
</dbReference>
<keyword evidence="4" id="KW-0547">Nucleotide-binding</keyword>
<dbReference type="PROSITE" id="PS01238">
    <property type="entry name" value="GDA1_CD39_NTPASE"/>
    <property type="match status" value="1"/>
</dbReference>
<dbReference type="PANTHER" id="PTHR11782">
    <property type="entry name" value="ADENOSINE/GUANOSINE DIPHOSPHATASE"/>
    <property type="match status" value="1"/>
</dbReference>
<evidence type="ECO:0000256" key="3">
    <source>
        <dbReference type="PIRSR" id="PIRSR600407-1"/>
    </source>
</evidence>
<evidence type="ECO:0000313" key="7">
    <source>
        <dbReference type="EnsemblMetazoa" id="XP_038046366.1"/>
    </source>
</evidence>
<dbReference type="GO" id="GO:0009134">
    <property type="term" value="P:nucleoside diphosphate catabolic process"/>
    <property type="evidence" value="ECO:0007669"/>
    <property type="project" value="TreeGrafter"/>
</dbReference>
<accession>A0A913Z5T5</accession>
<dbReference type="EnsemblMetazoa" id="XM_038190438.1">
    <property type="protein sequence ID" value="XP_038046366.1"/>
    <property type="gene ID" value="LOC119720653"/>
</dbReference>
<dbReference type="GeneID" id="119720653"/>
<dbReference type="Gene3D" id="3.30.420.150">
    <property type="entry name" value="Exopolyphosphatase. Domain 2"/>
    <property type="match status" value="1"/>
</dbReference>